<dbReference type="InterPro" id="IPR027417">
    <property type="entry name" value="P-loop_NTPase"/>
</dbReference>
<protein>
    <recommendedName>
        <fullName evidence="7">Replication factor C subunit 2</fullName>
    </recommendedName>
</protein>
<dbReference type="GO" id="GO:0016887">
    <property type="term" value="F:ATP hydrolysis activity"/>
    <property type="evidence" value="ECO:0007669"/>
    <property type="project" value="InterPro"/>
</dbReference>
<dbReference type="SMART" id="SM00382">
    <property type="entry name" value="AAA"/>
    <property type="match status" value="1"/>
</dbReference>
<dbReference type="Gene3D" id="1.20.272.10">
    <property type="match status" value="1"/>
</dbReference>
<dbReference type="Gene3D" id="1.10.8.60">
    <property type="match status" value="1"/>
</dbReference>
<dbReference type="PANTHER" id="PTHR11669:SF20">
    <property type="entry name" value="REPLICATION FACTOR C SUBUNIT 4"/>
    <property type="match status" value="1"/>
</dbReference>
<evidence type="ECO:0000313" key="9">
    <source>
        <dbReference type="EMBL" id="KAF7722731.1"/>
    </source>
</evidence>
<dbReference type="GO" id="GO:0003689">
    <property type="term" value="F:DNA clamp loader activity"/>
    <property type="evidence" value="ECO:0007669"/>
    <property type="project" value="TreeGrafter"/>
</dbReference>
<evidence type="ECO:0000256" key="2">
    <source>
        <dbReference type="ARBA" id="ARBA00005378"/>
    </source>
</evidence>
<dbReference type="EMBL" id="JABAYA010000180">
    <property type="protein sequence ID" value="KAF7722731.1"/>
    <property type="molecule type" value="Genomic_DNA"/>
</dbReference>
<dbReference type="NCBIfam" id="NF001679">
    <property type="entry name" value="PRK00440.1"/>
    <property type="match status" value="1"/>
</dbReference>
<organism evidence="9 10">
    <name type="scientific">Apophysomyces ossiformis</name>
    <dbReference type="NCBI Taxonomy" id="679940"/>
    <lineage>
        <taxon>Eukaryota</taxon>
        <taxon>Fungi</taxon>
        <taxon>Fungi incertae sedis</taxon>
        <taxon>Mucoromycota</taxon>
        <taxon>Mucoromycotina</taxon>
        <taxon>Mucoromycetes</taxon>
        <taxon>Mucorales</taxon>
        <taxon>Mucorineae</taxon>
        <taxon>Mucoraceae</taxon>
        <taxon>Apophysomyces</taxon>
    </lineage>
</organism>
<keyword evidence="5" id="KW-0067">ATP-binding</keyword>
<dbReference type="Proteomes" id="UP000605846">
    <property type="component" value="Unassembled WGS sequence"/>
</dbReference>
<evidence type="ECO:0000256" key="5">
    <source>
        <dbReference type="ARBA" id="ARBA00022840"/>
    </source>
</evidence>
<proteinExistence type="inferred from homology"/>
<dbReference type="GO" id="GO:0031391">
    <property type="term" value="C:Elg1 RFC-like complex"/>
    <property type="evidence" value="ECO:0007669"/>
    <property type="project" value="UniProtKB-ARBA"/>
</dbReference>
<evidence type="ECO:0000313" key="10">
    <source>
        <dbReference type="Proteomes" id="UP000605846"/>
    </source>
</evidence>
<feature type="domain" description="AAA+ ATPase" evidence="8">
    <location>
        <begin position="57"/>
        <end position="191"/>
    </location>
</feature>
<dbReference type="GO" id="GO:0003677">
    <property type="term" value="F:DNA binding"/>
    <property type="evidence" value="ECO:0007669"/>
    <property type="project" value="InterPro"/>
</dbReference>
<dbReference type="SUPFAM" id="SSF48019">
    <property type="entry name" value="post-AAA+ oligomerization domain-like"/>
    <property type="match status" value="1"/>
</dbReference>
<evidence type="ECO:0000256" key="4">
    <source>
        <dbReference type="ARBA" id="ARBA00022741"/>
    </source>
</evidence>
<sequence length="351" mass="39129">MNFFQPRSANTSAPNKKLQEIEASRPWIEKYRPKSMDEIASQEQAVVVLKHALQSENLPHLLFYGPPGTGKTSTILALARELYGPSLLKTRVLELNASDDRGIQVVREKVKNFSRTTANQKVSGYPCPPYKIVVLDEADSMTKDAQSALRRTMETYSKTTRFCIICNYVSRIIDPITSRCAKFRFKSLPVEDLQARIDMICKEENVKLAPGAMEALFAACNGDLRRAIMILQIASNIPQGECITADVINETAGSVPESVTMTIVDAWKSNNHKQIENAVEAIMLQGYSAEFVLNQLHEHIVRSDDLNTLQKSQISEIMGETDFTLVSGADQHLQLLSLVLKIASIANNQEL</sequence>
<dbReference type="Pfam" id="PF21960">
    <property type="entry name" value="RCF1-5-like_lid"/>
    <property type="match status" value="1"/>
</dbReference>
<comment type="subcellular location">
    <subcellularLocation>
        <location evidence="1">Nucleus</location>
    </subcellularLocation>
</comment>
<dbReference type="InterPro" id="IPR013748">
    <property type="entry name" value="Rep_factorC_C"/>
</dbReference>
<keyword evidence="10" id="KW-1185">Reference proteome</keyword>
<evidence type="ECO:0000256" key="3">
    <source>
        <dbReference type="ARBA" id="ARBA00022705"/>
    </source>
</evidence>
<dbReference type="FunFam" id="1.20.272.10:FF:000011">
    <property type="entry name" value="Replication factor C subunit 2"/>
    <property type="match status" value="1"/>
</dbReference>
<evidence type="ECO:0000256" key="1">
    <source>
        <dbReference type="ARBA" id="ARBA00004123"/>
    </source>
</evidence>
<dbReference type="GO" id="GO:0005524">
    <property type="term" value="F:ATP binding"/>
    <property type="evidence" value="ECO:0007669"/>
    <property type="project" value="UniProtKB-KW"/>
</dbReference>
<dbReference type="PANTHER" id="PTHR11669">
    <property type="entry name" value="REPLICATION FACTOR C / DNA POLYMERASE III GAMMA-TAU SUBUNIT"/>
    <property type="match status" value="1"/>
</dbReference>
<dbReference type="Pfam" id="PF08542">
    <property type="entry name" value="Rep_fac_C"/>
    <property type="match status" value="1"/>
</dbReference>
<dbReference type="InterPro" id="IPR008921">
    <property type="entry name" value="DNA_pol3_clamp-load_cplx_C"/>
</dbReference>
<dbReference type="Pfam" id="PF00004">
    <property type="entry name" value="AAA"/>
    <property type="match status" value="1"/>
</dbReference>
<dbReference type="InterPro" id="IPR003593">
    <property type="entry name" value="AAA+_ATPase"/>
</dbReference>
<reference evidence="9" key="1">
    <citation type="submission" date="2020-01" db="EMBL/GenBank/DDBJ databases">
        <title>Genome Sequencing of Three Apophysomyces-Like Fungal Strains Confirms a Novel Fungal Genus in the Mucoromycota with divergent Burkholderia-like Endosymbiotic Bacteria.</title>
        <authorList>
            <person name="Stajich J.E."/>
            <person name="Macias A.M."/>
            <person name="Carter-House D."/>
            <person name="Lovett B."/>
            <person name="Kasson L.R."/>
            <person name="Berry K."/>
            <person name="Grigoriev I."/>
            <person name="Chang Y."/>
            <person name="Spatafora J."/>
            <person name="Kasson M.T."/>
        </authorList>
    </citation>
    <scope>NUCLEOTIDE SEQUENCE</scope>
    <source>
        <strain evidence="9">NRRL A-21654</strain>
    </source>
</reference>
<name>A0A8H7BNA9_9FUNG</name>
<dbReference type="InterPro" id="IPR050238">
    <property type="entry name" value="DNA_Rep/Repair_Clamp_Loader"/>
</dbReference>
<dbReference type="AlphaFoldDB" id="A0A8H7BNA9"/>
<dbReference type="CDD" id="cd00009">
    <property type="entry name" value="AAA"/>
    <property type="match status" value="1"/>
</dbReference>
<dbReference type="GO" id="GO:0005634">
    <property type="term" value="C:nucleus"/>
    <property type="evidence" value="ECO:0007669"/>
    <property type="project" value="UniProtKB-SubCell"/>
</dbReference>
<dbReference type="OrthoDB" id="4199794at2759"/>
<dbReference type="SUPFAM" id="SSF52540">
    <property type="entry name" value="P-loop containing nucleoside triphosphate hydrolases"/>
    <property type="match status" value="1"/>
</dbReference>
<accession>A0A8H7BNA9</accession>
<comment type="similarity">
    <text evidence="2">Belongs to the activator 1 small subunits family.</text>
</comment>
<evidence type="ECO:0000256" key="7">
    <source>
        <dbReference type="ARBA" id="ARBA00040745"/>
    </source>
</evidence>
<evidence type="ECO:0000256" key="6">
    <source>
        <dbReference type="ARBA" id="ARBA00023242"/>
    </source>
</evidence>
<gene>
    <name evidence="9" type="ORF">EC973_002824</name>
</gene>
<keyword evidence="6" id="KW-0539">Nucleus</keyword>
<keyword evidence="3" id="KW-0235">DNA replication</keyword>
<dbReference type="FunFam" id="3.40.50.300:FF:000237">
    <property type="entry name" value="replication factor C subunit 4"/>
    <property type="match status" value="1"/>
</dbReference>
<comment type="caution">
    <text evidence="9">The sequence shown here is derived from an EMBL/GenBank/DDBJ whole genome shotgun (WGS) entry which is preliminary data.</text>
</comment>
<dbReference type="GO" id="GO:0006281">
    <property type="term" value="P:DNA repair"/>
    <property type="evidence" value="ECO:0007669"/>
    <property type="project" value="TreeGrafter"/>
</dbReference>
<dbReference type="GO" id="GO:0006271">
    <property type="term" value="P:DNA strand elongation involved in DNA replication"/>
    <property type="evidence" value="ECO:0007669"/>
    <property type="project" value="UniProtKB-ARBA"/>
</dbReference>
<dbReference type="GO" id="GO:0005663">
    <property type="term" value="C:DNA replication factor C complex"/>
    <property type="evidence" value="ECO:0007669"/>
    <property type="project" value="TreeGrafter"/>
</dbReference>
<dbReference type="InterPro" id="IPR047854">
    <property type="entry name" value="RFC_lid"/>
</dbReference>
<keyword evidence="4" id="KW-0547">Nucleotide-binding</keyword>
<evidence type="ECO:0000259" key="8">
    <source>
        <dbReference type="SMART" id="SM00382"/>
    </source>
</evidence>
<dbReference type="Gene3D" id="3.40.50.300">
    <property type="entry name" value="P-loop containing nucleotide triphosphate hydrolases"/>
    <property type="match status" value="1"/>
</dbReference>
<dbReference type="InterPro" id="IPR003959">
    <property type="entry name" value="ATPase_AAA_core"/>
</dbReference>
<dbReference type="CDD" id="cd18140">
    <property type="entry name" value="HLD_clamp_RFC"/>
    <property type="match status" value="1"/>
</dbReference>